<protein>
    <submittedName>
        <fullName evidence="1">Uncharacterized protein</fullName>
    </submittedName>
</protein>
<accession>A0A6P2DJP0</accession>
<sequence length="57" mass="6353">MLTGRRAFRTTPTFCAEAATFQNVIKEVLGLIAGQPDTQVFAPTTEGEWISRLNQLR</sequence>
<dbReference type="KEGG" id="gms:SOIL9_81620"/>
<reference evidence="1 2" key="1">
    <citation type="submission" date="2019-05" db="EMBL/GenBank/DDBJ databases">
        <authorList>
            <consortium name="Science for Life Laboratories"/>
        </authorList>
    </citation>
    <scope>NUCLEOTIDE SEQUENCE [LARGE SCALE GENOMIC DNA]</scope>
    <source>
        <strain evidence="1">Soil9</strain>
    </source>
</reference>
<evidence type="ECO:0000313" key="2">
    <source>
        <dbReference type="Proteomes" id="UP000464178"/>
    </source>
</evidence>
<organism evidence="1 2">
    <name type="scientific">Gemmata massiliana</name>
    <dbReference type="NCBI Taxonomy" id="1210884"/>
    <lineage>
        <taxon>Bacteria</taxon>
        <taxon>Pseudomonadati</taxon>
        <taxon>Planctomycetota</taxon>
        <taxon>Planctomycetia</taxon>
        <taxon>Gemmatales</taxon>
        <taxon>Gemmataceae</taxon>
        <taxon>Gemmata</taxon>
    </lineage>
</organism>
<evidence type="ECO:0000313" key="1">
    <source>
        <dbReference type="EMBL" id="VTS00503.1"/>
    </source>
</evidence>
<dbReference type="AlphaFoldDB" id="A0A6P2DJP0"/>
<dbReference type="Proteomes" id="UP000464178">
    <property type="component" value="Chromosome"/>
</dbReference>
<name>A0A6P2DJP0_9BACT</name>
<proteinExistence type="predicted"/>
<dbReference type="RefSeq" id="WP_162672190.1">
    <property type="nucleotide sequence ID" value="NZ_LR593886.1"/>
</dbReference>
<keyword evidence="2" id="KW-1185">Reference proteome</keyword>
<dbReference type="EMBL" id="LR593886">
    <property type="protein sequence ID" value="VTS00503.1"/>
    <property type="molecule type" value="Genomic_DNA"/>
</dbReference>
<gene>
    <name evidence="1" type="ORF">SOIL9_81620</name>
</gene>